<organism evidence="1 2">
    <name type="scientific">Chondrus crispus</name>
    <name type="common">Carrageen Irish moss</name>
    <name type="synonym">Polymorpha crispa</name>
    <dbReference type="NCBI Taxonomy" id="2769"/>
    <lineage>
        <taxon>Eukaryota</taxon>
        <taxon>Rhodophyta</taxon>
        <taxon>Florideophyceae</taxon>
        <taxon>Rhodymeniophycidae</taxon>
        <taxon>Gigartinales</taxon>
        <taxon>Gigartinaceae</taxon>
        <taxon>Chondrus</taxon>
    </lineage>
</organism>
<protein>
    <submittedName>
        <fullName evidence="1">Uncharacterized protein</fullName>
    </submittedName>
</protein>
<accession>R7QNL9</accession>
<dbReference type="Proteomes" id="UP000012073">
    <property type="component" value="Unassembled WGS sequence"/>
</dbReference>
<keyword evidence="2" id="KW-1185">Reference proteome</keyword>
<dbReference type="KEGG" id="ccp:CHC_T00000241001"/>
<dbReference type="RefSeq" id="XP_005719289.1">
    <property type="nucleotide sequence ID" value="XM_005719232.1"/>
</dbReference>
<dbReference type="Gramene" id="CDF39378">
    <property type="protein sequence ID" value="CDF39378"/>
    <property type="gene ID" value="CHC_T00000241001"/>
</dbReference>
<name>R7QNL9_CHOCR</name>
<evidence type="ECO:0000313" key="1">
    <source>
        <dbReference type="EMBL" id="CDF39378.1"/>
    </source>
</evidence>
<dbReference type="GeneID" id="17327014"/>
<sequence>MQLHSQSIRRLTPRRELAPGRAGIVLMDALCLNCRRLLTLCGVLRRVACPRYDLLPRAKVHCSVRTYQADRYRLFRHTDAPTLRTDLTITASNRRLRTRT</sequence>
<reference evidence="2" key="1">
    <citation type="journal article" date="2013" name="Proc. Natl. Acad. Sci. U.S.A.">
        <title>Genome structure and metabolic features in the red seaweed Chondrus crispus shed light on evolution of the Archaeplastida.</title>
        <authorList>
            <person name="Collen J."/>
            <person name="Porcel B."/>
            <person name="Carre W."/>
            <person name="Ball S.G."/>
            <person name="Chaparro C."/>
            <person name="Tonon T."/>
            <person name="Barbeyron T."/>
            <person name="Michel G."/>
            <person name="Noel B."/>
            <person name="Valentin K."/>
            <person name="Elias M."/>
            <person name="Artiguenave F."/>
            <person name="Arun A."/>
            <person name="Aury J.M."/>
            <person name="Barbosa-Neto J.F."/>
            <person name="Bothwell J.H."/>
            <person name="Bouget F.Y."/>
            <person name="Brillet L."/>
            <person name="Cabello-Hurtado F."/>
            <person name="Capella-Gutierrez S."/>
            <person name="Charrier B."/>
            <person name="Cladiere L."/>
            <person name="Cock J.M."/>
            <person name="Coelho S.M."/>
            <person name="Colleoni C."/>
            <person name="Czjzek M."/>
            <person name="Da Silva C."/>
            <person name="Delage L."/>
            <person name="Denoeud F."/>
            <person name="Deschamps P."/>
            <person name="Dittami S.M."/>
            <person name="Gabaldon T."/>
            <person name="Gachon C.M."/>
            <person name="Groisillier A."/>
            <person name="Herve C."/>
            <person name="Jabbari K."/>
            <person name="Katinka M."/>
            <person name="Kloareg B."/>
            <person name="Kowalczyk N."/>
            <person name="Labadie K."/>
            <person name="Leblanc C."/>
            <person name="Lopez P.J."/>
            <person name="McLachlan D.H."/>
            <person name="Meslet-Cladiere L."/>
            <person name="Moustafa A."/>
            <person name="Nehr Z."/>
            <person name="Nyvall Collen P."/>
            <person name="Panaud O."/>
            <person name="Partensky F."/>
            <person name="Poulain J."/>
            <person name="Rensing S.A."/>
            <person name="Rousvoal S."/>
            <person name="Samson G."/>
            <person name="Symeonidi A."/>
            <person name="Weissenbach J."/>
            <person name="Zambounis A."/>
            <person name="Wincker P."/>
            <person name="Boyen C."/>
        </authorList>
    </citation>
    <scope>NUCLEOTIDE SEQUENCE [LARGE SCALE GENOMIC DNA]</scope>
    <source>
        <strain evidence="2">cv. Stackhouse</strain>
    </source>
</reference>
<proteinExistence type="predicted"/>
<evidence type="ECO:0000313" key="2">
    <source>
        <dbReference type="Proteomes" id="UP000012073"/>
    </source>
</evidence>
<gene>
    <name evidence="1" type="ORF">CHC_T00000241001</name>
</gene>
<dbReference type="EMBL" id="HG002024">
    <property type="protein sequence ID" value="CDF39378.1"/>
    <property type="molecule type" value="Genomic_DNA"/>
</dbReference>
<dbReference type="AlphaFoldDB" id="R7QNL9"/>